<protein>
    <submittedName>
        <fullName evidence="5">Beta-ketoacyl-[acyl-carrier-protein] synthase family protein</fullName>
    </submittedName>
</protein>
<name>A0A550JFA9_9BACT</name>
<evidence type="ECO:0000256" key="1">
    <source>
        <dbReference type="ARBA" id="ARBA00008467"/>
    </source>
</evidence>
<dbReference type="SMART" id="SM00825">
    <property type="entry name" value="PKS_KS"/>
    <property type="match status" value="1"/>
</dbReference>
<feature type="domain" description="Ketosynthase family 3 (KS3)" evidence="4">
    <location>
        <begin position="1"/>
        <end position="373"/>
    </location>
</feature>
<comment type="similarity">
    <text evidence="1 3">Belongs to the thiolase-like superfamily. Beta-ketoacyl-ACP synthases family.</text>
</comment>
<dbReference type="GO" id="GO:0005829">
    <property type="term" value="C:cytosol"/>
    <property type="evidence" value="ECO:0007669"/>
    <property type="project" value="TreeGrafter"/>
</dbReference>
<dbReference type="RefSeq" id="WP_092057718.1">
    <property type="nucleotide sequence ID" value="NZ_FOJJ01000037.1"/>
</dbReference>
<evidence type="ECO:0000256" key="2">
    <source>
        <dbReference type="ARBA" id="ARBA00022679"/>
    </source>
</evidence>
<reference evidence="5 6" key="1">
    <citation type="submission" date="2019-07" db="EMBL/GenBank/DDBJ databases">
        <title>Insights of Desulfuromonas acetexigens electromicrobiology.</title>
        <authorList>
            <person name="Katuri K."/>
            <person name="Sapireddy V."/>
            <person name="Shaw D.R."/>
            <person name="Saikaly P."/>
        </authorList>
    </citation>
    <scope>NUCLEOTIDE SEQUENCE [LARGE SCALE GENOMIC DNA]</scope>
    <source>
        <strain evidence="5 6">2873</strain>
    </source>
</reference>
<dbReference type="InterPro" id="IPR016039">
    <property type="entry name" value="Thiolase-like"/>
</dbReference>
<dbReference type="Pfam" id="PF00109">
    <property type="entry name" value="ketoacyl-synt"/>
    <property type="match status" value="1"/>
</dbReference>
<dbReference type="PANTHER" id="PTHR11712">
    <property type="entry name" value="POLYKETIDE SYNTHASE-RELATED"/>
    <property type="match status" value="1"/>
</dbReference>
<gene>
    <name evidence="5" type="ORF">FL622_08825</name>
</gene>
<dbReference type="InterPro" id="IPR020841">
    <property type="entry name" value="PKS_Beta-ketoAc_synthase_dom"/>
</dbReference>
<dbReference type="Pfam" id="PF02801">
    <property type="entry name" value="Ketoacyl-synt_C"/>
    <property type="match status" value="1"/>
</dbReference>
<keyword evidence="6" id="KW-1185">Reference proteome</keyword>
<evidence type="ECO:0000313" key="6">
    <source>
        <dbReference type="Proteomes" id="UP000317155"/>
    </source>
</evidence>
<comment type="caution">
    <text evidence="5">The sequence shown here is derived from an EMBL/GenBank/DDBJ whole genome shotgun (WGS) entry which is preliminary data.</text>
</comment>
<dbReference type="Gene3D" id="3.40.47.10">
    <property type="match status" value="1"/>
</dbReference>
<dbReference type="SUPFAM" id="SSF53901">
    <property type="entry name" value="Thiolase-like"/>
    <property type="match status" value="2"/>
</dbReference>
<accession>A0A550JFA9</accession>
<dbReference type="GO" id="GO:0004315">
    <property type="term" value="F:3-oxoacyl-[acyl-carrier-protein] synthase activity"/>
    <property type="evidence" value="ECO:0007669"/>
    <property type="project" value="TreeGrafter"/>
</dbReference>
<proteinExistence type="inferred from homology"/>
<evidence type="ECO:0000256" key="3">
    <source>
        <dbReference type="RuleBase" id="RU003694"/>
    </source>
</evidence>
<dbReference type="CDD" id="cd00834">
    <property type="entry name" value="KAS_I_II"/>
    <property type="match status" value="1"/>
</dbReference>
<dbReference type="InterPro" id="IPR000794">
    <property type="entry name" value="Beta-ketoacyl_synthase"/>
</dbReference>
<sequence length="376" mass="38409">MNRVCVVDTALVSAFGDGLPPLWEGLLAGRTAIAPLTRFAADRYLSKLAACVPGLKAESGESLLLPLLERLLDQLGPVPGDCRVLTASTKGGIDLLERRGRGELCPMEAVLPGALPTLVTRRLGLADAGLNINAACASSTLALARGASWIAAGAAEAVLVVGIDLVSEFVFSGFSALQALSKEASRPFDAHRDGLSLGEGGAALLLMSEERARREGRTPLGTIAGWGSANDANHITAPARDGCGLVLAIEEALAKASLTAAAVAAISAHGTGTVYNDAMELTAFARVFGERPLPVQSLKGAVGHTLGAAGAIEAMFGLECLARRIMPPTVGLVEPEEAGRGRVAAEAQSIAGDYLLSTNSGFGGVNAALLLGRPSC</sequence>
<evidence type="ECO:0000259" key="4">
    <source>
        <dbReference type="PROSITE" id="PS52004"/>
    </source>
</evidence>
<dbReference type="OrthoDB" id="9808669at2"/>
<dbReference type="AlphaFoldDB" id="A0A550JFA9"/>
<dbReference type="GO" id="GO:0006633">
    <property type="term" value="P:fatty acid biosynthetic process"/>
    <property type="evidence" value="ECO:0007669"/>
    <property type="project" value="TreeGrafter"/>
</dbReference>
<dbReference type="EMBL" id="VJVV01000005">
    <property type="protein sequence ID" value="TRO81891.1"/>
    <property type="molecule type" value="Genomic_DNA"/>
</dbReference>
<dbReference type="InterPro" id="IPR014031">
    <property type="entry name" value="Ketoacyl_synth_C"/>
</dbReference>
<dbReference type="PROSITE" id="PS52004">
    <property type="entry name" value="KS3_2"/>
    <property type="match status" value="1"/>
</dbReference>
<dbReference type="PANTHER" id="PTHR11712:SF320">
    <property type="entry name" value="BETA-KETOACYL SYNTHASE"/>
    <property type="match status" value="1"/>
</dbReference>
<organism evidence="5 6">
    <name type="scientific">Trichloromonas acetexigens</name>
    <dbReference type="NCBI Taxonomy" id="38815"/>
    <lineage>
        <taxon>Bacteria</taxon>
        <taxon>Pseudomonadati</taxon>
        <taxon>Thermodesulfobacteriota</taxon>
        <taxon>Desulfuromonadia</taxon>
        <taxon>Desulfuromonadales</taxon>
        <taxon>Trichloromonadaceae</taxon>
        <taxon>Trichloromonas</taxon>
    </lineage>
</organism>
<keyword evidence="2 3" id="KW-0808">Transferase</keyword>
<dbReference type="Proteomes" id="UP000317155">
    <property type="component" value="Unassembled WGS sequence"/>
</dbReference>
<dbReference type="InterPro" id="IPR014030">
    <property type="entry name" value="Ketoacyl_synth_N"/>
</dbReference>
<evidence type="ECO:0000313" key="5">
    <source>
        <dbReference type="EMBL" id="TRO81891.1"/>
    </source>
</evidence>